<name>A0A226NAZ8_CALSU</name>
<evidence type="ECO:0000256" key="8">
    <source>
        <dbReference type="ARBA" id="ARBA00051505"/>
    </source>
</evidence>
<dbReference type="STRING" id="9009.A0A226NAZ8"/>
<evidence type="ECO:0000313" key="14">
    <source>
        <dbReference type="EMBL" id="OXB64785.1"/>
    </source>
</evidence>
<comment type="subunit">
    <text evidence="3">Homotetramer.</text>
</comment>
<feature type="region of interest" description="Disordered" evidence="12">
    <location>
        <begin position="446"/>
        <end position="465"/>
    </location>
</feature>
<dbReference type="OrthoDB" id="310895at2759"/>
<evidence type="ECO:0000256" key="1">
    <source>
        <dbReference type="ARBA" id="ARBA00004891"/>
    </source>
</evidence>
<gene>
    <name evidence="14" type="ORF">ASZ78_010378</name>
</gene>
<dbReference type="Proteomes" id="UP000198323">
    <property type="component" value="Unassembled WGS sequence"/>
</dbReference>
<keyword evidence="4 10" id="KW-0560">Oxidoreductase</keyword>
<dbReference type="Pfam" id="PF00171">
    <property type="entry name" value="Aldedh"/>
    <property type="match status" value="1"/>
</dbReference>
<keyword evidence="5" id="KW-0520">NAD</keyword>
<dbReference type="GO" id="GO:0006629">
    <property type="term" value="P:lipid metabolic process"/>
    <property type="evidence" value="ECO:0007669"/>
    <property type="project" value="UniProtKB-KW"/>
</dbReference>
<dbReference type="InterPro" id="IPR016160">
    <property type="entry name" value="Ald_DH_CS_CYS"/>
</dbReference>
<evidence type="ECO:0000256" key="6">
    <source>
        <dbReference type="ARBA" id="ARBA00023098"/>
    </source>
</evidence>
<dbReference type="SUPFAM" id="SSF53720">
    <property type="entry name" value="ALDH-like"/>
    <property type="match status" value="1"/>
</dbReference>
<evidence type="ECO:0000256" key="2">
    <source>
        <dbReference type="ARBA" id="ARBA00009986"/>
    </source>
</evidence>
<feature type="active site" evidence="9">
    <location>
        <position position="728"/>
    </location>
</feature>
<dbReference type="EC" id="1.2.1.36" evidence="7"/>
<keyword evidence="11" id="KW-0175">Coiled coil</keyword>
<dbReference type="PROSITE" id="PS00070">
    <property type="entry name" value="ALDEHYDE_DEHYDR_CYS"/>
    <property type="match status" value="1"/>
</dbReference>
<evidence type="ECO:0000313" key="15">
    <source>
        <dbReference type="Proteomes" id="UP000198323"/>
    </source>
</evidence>
<dbReference type="InterPro" id="IPR029510">
    <property type="entry name" value="Ald_DH_CS_GLU"/>
</dbReference>
<comment type="catalytic activity">
    <reaction evidence="8">
        <text>all-trans-retinal + NAD(+) + H2O = all-trans-retinoate + NADH + 2 H(+)</text>
        <dbReference type="Rhea" id="RHEA:42080"/>
        <dbReference type="ChEBI" id="CHEBI:15377"/>
        <dbReference type="ChEBI" id="CHEBI:15378"/>
        <dbReference type="ChEBI" id="CHEBI:17898"/>
        <dbReference type="ChEBI" id="CHEBI:35291"/>
        <dbReference type="ChEBI" id="CHEBI:57540"/>
        <dbReference type="ChEBI" id="CHEBI:57945"/>
        <dbReference type="EC" id="1.2.1.36"/>
    </reaction>
    <physiologicalReaction direction="left-to-right" evidence="8">
        <dbReference type="Rhea" id="RHEA:42081"/>
    </physiologicalReaction>
</comment>
<evidence type="ECO:0000256" key="10">
    <source>
        <dbReference type="RuleBase" id="RU003345"/>
    </source>
</evidence>
<dbReference type="CDD" id="cd07141">
    <property type="entry name" value="ALDH_F1AB_F2_RALDH1"/>
    <property type="match status" value="1"/>
</dbReference>
<evidence type="ECO:0000256" key="9">
    <source>
        <dbReference type="PROSITE-ProRule" id="PRU10007"/>
    </source>
</evidence>
<dbReference type="Gene3D" id="3.40.605.10">
    <property type="entry name" value="Aldehyde Dehydrogenase, Chain A, domain 1"/>
    <property type="match status" value="1"/>
</dbReference>
<dbReference type="InterPro" id="IPR016162">
    <property type="entry name" value="Ald_DH_N"/>
</dbReference>
<evidence type="ECO:0000256" key="12">
    <source>
        <dbReference type="SAM" id="MobiDB-lite"/>
    </source>
</evidence>
<evidence type="ECO:0000256" key="4">
    <source>
        <dbReference type="ARBA" id="ARBA00023002"/>
    </source>
</evidence>
<evidence type="ECO:0000259" key="13">
    <source>
        <dbReference type="Pfam" id="PF00171"/>
    </source>
</evidence>
<dbReference type="Gene3D" id="3.40.309.10">
    <property type="entry name" value="Aldehyde Dehydrogenase, Chain A, domain 2"/>
    <property type="match status" value="1"/>
</dbReference>
<comment type="pathway">
    <text evidence="1">Cofactor metabolism; retinol metabolism.</text>
</comment>
<dbReference type="PANTHER" id="PTHR11699">
    <property type="entry name" value="ALDEHYDE DEHYDROGENASE-RELATED"/>
    <property type="match status" value="1"/>
</dbReference>
<evidence type="ECO:0000256" key="3">
    <source>
        <dbReference type="ARBA" id="ARBA00011881"/>
    </source>
</evidence>
<keyword evidence="15" id="KW-1185">Reference proteome</keyword>
<dbReference type="InterPro" id="IPR016161">
    <property type="entry name" value="Ald_DH/histidinol_DH"/>
</dbReference>
<feature type="domain" description="Aldehyde dehydrogenase" evidence="13">
    <location>
        <begin position="488"/>
        <end position="951"/>
    </location>
</feature>
<evidence type="ECO:0000256" key="7">
    <source>
        <dbReference type="ARBA" id="ARBA00039134"/>
    </source>
</evidence>
<dbReference type="InterPro" id="IPR015590">
    <property type="entry name" value="Aldehyde_DH_dom"/>
</dbReference>
<dbReference type="FunFam" id="3.40.309.10:FF:000001">
    <property type="entry name" value="Mitochondrial aldehyde dehydrogenase 2"/>
    <property type="match status" value="1"/>
</dbReference>
<evidence type="ECO:0000256" key="5">
    <source>
        <dbReference type="ARBA" id="ARBA00023027"/>
    </source>
</evidence>
<evidence type="ECO:0000256" key="11">
    <source>
        <dbReference type="SAM" id="Coils"/>
    </source>
</evidence>
<dbReference type="AlphaFoldDB" id="A0A226NAZ8"/>
<feature type="coiled-coil region" evidence="11">
    <location>
        <begin position="159"/>
        <end position="222"/>
    </location>
</feature>
<reference evidence="14 15" key="1">
    <citation type="submission" date="2016-07" db="EMBL/GenBank/DDBJ databases">
        <title>Disparate Historic Effective Population Sizes Predicted by Modern Levels of Genome Diversity for the Scaled Quail (Callipepla squamata) and the Northern Bobwhite (Colinus virginianus): Inferences from First and Second Generation Draft Genome Assemblies for Sympatric New World Quail.</title>
        <authorList>
            <person name="Oldeschulte D.L."/>
            <person name="Halley Y.A."/>
            <person name="Bhattarai E.K."/>
            <person name="Brashear W.A."/>
            <person name="Hill J."/>
            <person name="Metz R.P."/>
            <person name="Johnson C.D."/>
            <person name="Rollins D."/>
            <person name="Peterson M.J."/>
            <person name="Bickhart D.M."/>
            <person name="Decker J.E."/>
            <person name="Seabury C.M."/>
        </authorList>
    </citation>
    <scope>NUCLEOTIDE SEQUENCE [LARGE SCALE GENOMIC DNA]</scope>
    <source>
        <strain evidence="14 15">Texas</strain>
        <tissue evidence="14">Leg muscle</tissue>
    </source>
</reference>
<dbReference type="EMBL" id="MCFN01000111">
    <property type="protein sequence ID" value="OXB64785.1"/>
    <property type="molecule type" value="Genomic_DNA"/>
</dbReference>
<keyword evidence="6" id="KW-0443">Lipid metabolism</keyword>
<sequence>QYLYPEENIPLPSLPWLWKKKKDSVSAIDRSQSKTEQAGTGLTHSSLKAKGVEVNKHYSPYCIINVRVPVMIQYTDVERNFWLHKLGMSINKWSQLNSLIELGENGAVEKDHPNISGVCSDLDNKVTELEECKDQEELPYIPYKLATLYIIKEKTITTVKHYGDKMRSLKSQLEAYRELVNKNSKYWQSIAKSLRESNNQLRQEKEDLLLQMKQQTEKWEEKKAWIIENLSKKISHLYTQHTLTLQEIQNINLYVGRVSDIMNFQIKILQQKSEKTKVEKADVPILKSKAEQVANEEKSESSMEMGPLWQAHTMLQKIQESLYEQEREVTELLESERKYNKAVNPQITVLLFLKHLAKKVHTIYCHVPEAQQYINQLVRRNEIERAEWKEAFNNAQADILFSDVFYGNELVDDKRWRFCIKLSSIYAGYEILSKLVNEAADRTYSNSSTDTMKKQGSHGNTAPVLPALPEPLKDLKIKYTKIFINNEWHNSVSGKKFEVFNPANEEKICEVEEGDKADIDKAVKAARTAFELGSPWRTMDASERGRLLNKLADLVERDRLILATMEAIDGGKLFSTAYLMDLGACIKTIRYCAGWADKIHGRTVPMDGNFFTFTRHEPVGVCGQIIPWNFPLVMFIWKIAPALCCGNTVVVKPAEQTPLSALYMGSLIKEAGFPPGVVNIVPGFGPTAGAAISHHMDIDKVSFTGSTEVGKLIKEAAGKTNLKRVTLELGGKSPNIIFADADLDEAVEFAHIGLFYHQGQCCIAGSRIFVEEPIYDEFVRRSIERAKKYTLGDPLSPGVQQGPQIDKEQFQKILDLIESGKKEGAKLECGGGPWGNKGYFIQPTVFSNVTDDMRIAKEEIFGPVQQIMKFKTIDEVIKRANNTTYGLAAAVFTKDIDKALTFASALQAGTVWVNCYSALSAQCPFGGFKMSGNGRELGEYGLQEYTEVKTVTIKIPQKNS</sequence>
<organism evidence="14 15">
    <name type="scientific">Callipepla squamata</name>
    <name type="common">Scaled quail</name>
    <dbReference type="NCBI Taxonomy" id="9009"/>
    <lineage>
        <taxon>Eukaryota</taxon>
        <taxon>Metazoa</taxon>
        <taxon>Chordata</taxon>
        <taxon>Craniata</taxon>
        <taxon>Vertebrata</taxon>
        <taxon>Euteleostomi</taxon>
        <taxon>Archelosauria</taxon>
        <taxon>Archosauria</taxon>
        <taxon>Dinosauria</taxon>
        <taxon>Saurischia</taxon>
        <taxon>Theropoda</taxon>
        <taxon>Coelurosauria</taxon>
        <taxon>Aves</taxon>
        <taxon>Neognathae</taxon>
        <taxon>Galloanserae</taxon>
        <taxon>Galliformes</taxon>
        <taxon>Odontophoridae</taxon>
        <taxon>Callipepla</taxon>
    </lineage>
</organism>
<dbReference type="FunFam" id="3.40.605.10:FF:000050">
    <property type="entry name" value="Aldehyde dehydrogenase, mitochondrial"/>
    <property type="match status" value="1"/>
</dbReference>
<dbReference type="PROSITE" id="PS00687">
    <property type="entry name" value="ALDEHYDE_DEHYDR_GLU"/>
    <property type="match status" value="1"/>
</dbReference>
<comment type="similarity">
    <text evidence="2 10">Belongs to the aldehyde dehydrogenase family.</text>
</comment>
<accession>A0A226NAZ8</accession>
<dbReference type="GO" id="GO:0001758">
    <property type="term" value="F:retinal dehydrogenase (NAD+) activity"/>
    <property type="evidence" value="ECO:0007669"/>
    <property type="project" value="UniProtKB-EC"/>
</dbReference>
<dbReference type="InterPro" id="IPR016163">
    <property type="entry name" value="Ald_DH_C"/>
</dbReference>
<feature type="non-terminal residue" evidence="14">
    <location>
        <position position="1"/>
    </location>
</feature>
<dbReference type="FunFam" id="3.40.605.10:FF:000026">
    <property type="entry name" value="Aldehyde dehydrogenase, putative"/>
    <property type="match status" value="1"/>
</dbReference>
<comment type="caution">
    <text evidence="14">The sequence shown here is derived from an EMBL/GenBank/DDBJ whole genome shotgun (WGS) entry which is preliminary data.</text>
</comment>
<protein>
    <recommendedName>
        <fullName evidence="7">retinal dehydrogenase</fullName>
        <ecNumber evidence="7">1.2.1.36</ecNumber>
    </recommendedName>
</protein>
<proteinExistence type="inferred from homology"/>